<evidence type="ECO:0008006" key="3">
    <source>
        <dbReference type="Google" id="ProtNLM"/>
    </source>
</evidence>
<gene>
    <name evidence="1" type="ORF">DICVIV_13558</name>
</gene>
<evidence type="ECO:0000313" key="2">
    <source>
        <dbReference type="Proteomes" id="UP000053766"/>
    </source>
</evidence>
<reference evidence="1 2" key="1">
    <citation type="submission" date="2013-11" db="EMBL/GenBank/DDBJ databases">
        <title>Draft genome of the bovine lungworm Dictyocaulus viviparus.</title>
        <authorList>
            <person name="Mitreva M."/>
        </authorList>
    </citation>
    <scope>NUCLEOTIDE SEQUENCE [LARGE SCALE GENOMIC DNA]</scope>
    <source>
        <strain evidence="1 2">HannoverDv2000</strain>
    </source>
</reference>
<protein>
    <recommendedName>
        <fullName evidence="3">ELM2 domain-containing protein</fullName>
    </recommendedName>
</protein>
<keyword evidence="2" id="KW-1185">Reference proteome</keyword>
<evidence type="ECO:0000313" key="1">
    <source>
        <dbReference type="EMBL" id="KJH40482.1"/>
    </source>
</evidence>
<reference evidence="2" key="2">
    <citation type="journal article" date="2016" name="Sci. Rep.">
        <title>Dictyocaulus viviparus genome, variome and transcriptome elucidate lungworm biology and support future intervention.</title>
        <authorList>
            <person name="McNulty S.N."/>
            <person name="Strube C."/>
            <person name="Rosa B.A."/>
            <person name="Martin J.C."/>
            <person name="Tyagi R."/>
            <person name="Choi Y.J."/>
            <person name="Wang Q."/>
            <person name="Hallsworth Pepin K."/>
            <person name="Zhang X."/>
            <person name="Ozersky P."/>
            <person name="Wilson R.K."/>
            <person name="Sternberg P.W."/>
            <person name="Gasser R.B."/>
            <person name="Mitreva M."/>
        </authorList>
    </citation>
    <scope>NUCLEOTIDE SEQUENCE [LARGE SCALE GENOMIC DNA]</scope>
    <source>
        <strain evidence="2">HannoverDv2000</strain>
    </source>
</reference>
<dbReference type="EMBL" id="KN717173">
    <property type="protein sequence ID" value="KJH40482.1"/>
    <property type="molecule type" value="Genomic_DNA"/>
</dbReference>
<dbReference type="Proteomes" id="UP000053766">
    <property type="component" value="Unassembled WGS sequence"/>
</dbReference>
<organism evidence="1 2">
    <name type="scientific">Dictyocaulus viviparus</name>
    <name type="common">Bovine lungworm</name>
    <dbReference type="NCBI Taxonomy" id="29172"/>
    <lineage>
        <taxon>Eukaryota</taxon>
        <taxon>Metazoa</taxon>
        <taxon>Ecdysozoa</taxon>
        <taxon>Nematoda</taxon>
        <taxon>Chromadorea</taxon>
        <taxon>Rhabditida</taxon>
        <taxon>Rhabditina</taxon>
        <taxon>Rhabditomorpha</taxon>
        <taxon>Strongyloidea</taxon>
        <taxon>Metastrongylidae</taxon>
        <taxon>Dictyocaulus</taxon>
    </lineage>
</organism>
<dbReference type="AlphaFoldDB" id="A0A0D8X9N3"/>
<proteinExistence type="predicted"/>
<name>A0A0D8X9N3_DICVI</name>
<accession>A0A0D8X9N3</accession>
<sequence>MTDQCYLPNVANVPDLVAETGTGSDVRKTSKSACSENRGDVKVWDPNNQLTESEIKKYIDQAHACGVTVEKAHNLLSYFDYNTELALIFCENFDIMEGFSKRGTRILHCTARPICLSHVARVNESLKEKPELQPSTSKSVYYLKNATTKEYKKKGGLITRAFYIYWLERSSLAYCSSDFMVCFHVGVVIIRWASSSL</sequence>